<sequence length="74" mass="8635">KDPRAPTRNLTSYIHYTNDNRKKIVDAHPGMAPRDVARTLGEGWRGLSAKEKARYDQLAKDDLKRYNDEMKVYK</sequence>
<dbReference type="SMART" id="SM00398">
    <property type="entry name" value="HMG"/>
    <property type="match status" value="1"/>
</dbReference>
<dbReference type="GO" id="GO:0006357">
    <property type="term" value="P:regulation of transcription by RNA polymerase II"/>
    <property type="evidence" value="ECO:0007669"/>
    <property type="project" value="TreeGrafter"/>
</dbReference>
<evidence type="ECO:0000259" key="3">
    <source>
        <dbReference type="PROSITE" id="PS50118"/>
    </source>
</evidence>
<dbReference type="Gene3D" id="1.10.30.10">
    <property type="entry name" value="High mobility group box domain"/>
    <property type="match status" value="1"/>
</dbReference>
<evidence type="ECO:0000313" key="5">
    <source>
        <dbReference type="Proteomes" id="UP000193560"/>
    </source>
</evidence>
<accession>A0A1X2HX66</accession>
<evidence type="ECO:0000313" key="4">
    <source>
        <dbReference type="EMBL" id="ORZ04341.1"/>
    </source>
</evidence>
<reference evidence="4 5" key="1">
    <citation type="submission" date="2016-07" db="EMBL/GenBank/DDBJ databases">
        <title>Pervasive Adenine N6-methylation of Active Genes in Fungi.</title>
        <authorList>
            <consortium name="DOE Joint Genome Institute"/>
            <person name="Mondo S.J."/>
            <person name="Dannebaum R.O."/>
            <person name="Kuo R.C."/>
            <person name="Labutti K."/>
            <person name="Haridas S."/>
            <person name="Kuo A."/>
            <person name="Salamov A."/>
            <person name="Ahrendt S.R."/>
            <person name="Lipzen A."/>
            <person name="Sullivan W."/>
            <person name="Andreopoulos W.B."/>
            <person name="Clum A."/>
            <person name="Lindquist E."/>
            <person name="Daum C."/>
            <person name="Ramamoorthy G.K."/>
            <person name="Gryganskyi A."/>
            <person name="Culley D."/>
            <person name="Magnuson J.K."/>
            <person name="James T.Y."/>
            <person name="O'Malley M.A."/>
            <person name="Stajich J.E."/>
            <person name="Spatafora J.W."/>
            <person name="Visel A."/>
            <person name="Grigoriev I.V."/>
        </authorList>
    </citation>
    <scope>NUCLEOTIDE SEQUENCE [LARGE SCALE GENOMIC DNA]</scope>
    <source>
        <strain evidence="4 5">NRRL 1336</strain>
    </source>
</reference>
<dbReference type="AlphaFoldDB" id="A0A1X2HX66"/>
<dbReference type="GO" id="GO:0003677">
    <property type="term" value="F:DNA binding"/>
    <property type="evidence" value="ECO:0007669"/>
    <property type="project" value="UniProtKB-UniRule"/>
</dbReference>
<dbReference type="SUPFAM" id="SSF47095">
    <property type="entry name" value="HMG-box"/>
    <property type="match status" value="1"/>
</dbReference>
<feature type="non-terminal residue" evidence="4">
    <location>
        <position position="1"/>
    </location>
</feature>
<dbReference type="Pfam" id="PF00505">
    <property type="entry name" value="HMG_box"/>
    <property type="match status" value="1"/>
</dbReference>
<dbReference type="InterPro" id="IPR050342">
    <property type="entry name" value="HMGB"/>
</dbReference>
<dbReference type="PANTHER" id="PTHR48112:SF22">
    <property type="entry name" value="MITOCHONDRIAL TRANSCRIPTION FACTOR A, ISOFORM B"/>
    <property type="match status" value="1"/>
</dbReference>
<proteinExistence type="predicted"/>
<keyword evidence="5" id="KW-1185">Reference proteome</keyword>
<gene>
    <name evidence="4" type="ORF">BCR42DRAFT_290240</name>
</gene>
<keyword evidence="2" id="KW-0539">Nucleus</keyword>
<evidence type="ECO:0000256" key="2">
    <source>
        <dbReference type="PROSITE-ProRule" id="PRU00267"/>
    </source>
</evidence>
<dbReference type="EMBL" id="MCGE01000051">
    <property type="protein sequence ID" value="ORZ04341.1"/>
    <property type="molecule type" value="Genomic_DNA"/>
</dbReference>
<name>A0A1X2HX66_9FUNG</name>
<dbReference type="GO" id="GO:0005634">
    <property type="term" value="C:nucleus"/>
    <property type="evidence" value="ECO:0007669"/>
    <property type="project" value="UniProtKB-UniRule"/>
</dbReference>
<dbReference type="OrthoDB" id="1919336at2759"/>
<protein>
    <submittedName>
        <fullName evidence="4">High mobility group box domain-containing protein</fullName>
    </submittedName>
</protein>
<dbReference type="PRINTS" id="PR00886">
    <property type="entry name" value="HIGHMOBLTY12"/>
</dbReference>
<feature type="domain" description="HMG box" evidence="3">
    <location>
        <begin position="6"/>
        <end position="74"/>
    </location>
</feature>
<organism evidence="4 5">
    <name type="scientific">Absidia repens</name>
    <dbReference type="NCBI Taxonomy" id="90262"/>
    <lineage>
        <taxon>Eukaryota</taxon>
        <taxon>Fungi</taxon>
        <taxon>Fungi incertae sedis</taxon>
        <taxon>Mucoromycota</taxon>
        <taxon>Mucoromycotina</taxon>
        <taxon>Mucoromycetes</taxon>
        <taxon>Mucorales</taxon>
        <taxon>Cunninghamellaceae</taxon>
        <taxon>Absidia</taxon>
    </lineage>
</organism>
<dbReference type="Proteomes" id="UP000193560">
    <property type="component" value="Unassembled WGS sequence"/>
</dbReference>
<feature type="DNA-binding region" description="HMG box" evidence="2">
    <location>
        <begin position="6"/>
        <end position="74"/>
    </location>
</feature>
<comment type="caution">
    <text evidence="4">The sequence shown here is derived from an EMBL/GenBank/DDBJ whole genome shotgun (WGS) entry which is preliminary data.</text>
</comment>
<feature type="non-terminal residue" evidence="4">
    <location>
        <position position="74"/>
    </location>
</feature>
<dbReference type="PANTHER" id="PTHR48112">
    <property type="entry name" value="HIGH MOBILITY GROUP PROTEIN DSP1"/>
    <property type="match status" value="1"/>
</dbReference>
<evidence type="ECO:0000256" key="1">
    <source>
        <dbReference type="ARBA" id="ARBA00023125"/>
    </source>
</evidence>
<dbReference type="PROSITE" id="PS50118">
    <property type="entry name" value="HMG_BOX_2"/>
    <property type="match status" value="1"/>
</dbReference>
<dbReference type="STRING" id="90262.A0A1X2HX66"/>
<dbReference type="InterPro" id="IPR036910">
    <property type="entry name" value="HMG_box_dom_sf"/>
</dbReference>
<keyword evidence="1 2" id="KW-0238">DNA-binding</keyword>
<dbReference type="InterPro" id="IPR009071">
    <property type="entry name" value="HMG_box_dom"/>
</dbReference>